<accession>A0A4P7NPS7</accession>
<feature type="transmembrane region" description="Helical" evidence="6">
    <location>
        <begin position="6"/>
        <end position="23"/>
    </location>
</feature>
<dbReference type="AlphaFoldDB" id="A0A4P7NPS7"/>
<name>A0A4P7NPS7_PYROR</name>
<evidence type="ECO:0000313" key="7">
    <source>
        <dbReference type="EMBL" id="QBZ64317.1"/>
    </source>
</evidence>
<keyword evidence="2" id="KW-0813">Transport</keyword>
<proteinExistence type="predicted"/>
<dbReference type="Proteomes" id="UP000294847">
    <property type="component" value="Chromosome 6"/>
</dbReference>
<dbReference type="PANTHER" id="PTHR23501">
    <property type="entry name" value="MAJOR FACILITATOR SUPERFAMILY"/>
    <property type="match status" value="1"/>
</dbReference>
<evidence type="ECO:0000313" key="8">
    <source>
        <dbReference type="Proteomes" id="UP000294847"/>
    </source>
</evidence>
<dbReference type="PANTHER" id="PTHR23501:SF177">
    <property type="entry name" value="MAJOR FACILITATOR SUPERFAMILY (MFS) PROFILE DOMAIN-CONTAINING PROTEIN-RELATED"/>
    <property type="match status" value="1"/>
</dbReference>
<keyword evidence="3 6" id="KW-0812">Transmembrane</keyword>
<feature type="transmembrane region" description="Helical" evidence="6">
    <location>
        <begin position="88"/>
        <end position="107"/>
    </location>
</feature>
<keyword evidence="4 6" id="KW-1133">Transmembrane helix</keyword>
<sequence>MSSFTGKLLVYIALFINLLVRSLSRKSQQFLPQVTGHGVGRGGGGVGVRRMQHGCQVGMGADAAHDARGPVDGDGQAELLRRALETSATVVGLSVGFVLIAVTFIATEGYQDERAMIPLRFMAEPSFGTASLFTLFFFGSYLVLIYYLSIYFQSVKEASPSYSGVLTLPFIILATLGTVICGHFLYVKSLYSLAFIFSVALATVAAGLVCLFDVGTAWDKVIGFQALGCLGWGAGFQVPILAMHAKFGYEDLA</sequence>
<feature type="transmembrane region" description="Helical" evidence="6">
    <location>
        <begin position="221"/>
        <end position="242"/>
    </location>
</feature>
<comment type="subcellular location">
    <subcellularLocation>
        <location evidence="1">Membrane</location>
        <topology evidence="1">Multi-pass membrane protein</topology>
    </subcellularLocation>
</comment>
<feature type="transmembrane region" description="Helical" evidence="6">
    <location>
        <begin position="192"/>
        <end position="214"/>
    </location>
</feature>
<dbReference type="InterPro" id="IPR036259">
    <property type="entry name" value="MFS_trans_sf"/>
</dbReference>
<evidence type="ECO:0000256" key="6">
    <source>
        <dbReference type="SAM" id="Phobius"/>
    </source>
</evidence>
<organism evidence="7 8">
    <name type="scientific">Pyricularia oryzae</name>
    <name type="common">Rice blast fungus</name>
    <name type="synonym">Magnaporthe oryzae</name>
    <dbReference type="NCBI Taxonomy" id="318829"/>
    <lineage>
        <taxon>Eukaryota</taxon>
        <taxon>Fungi</taxon>
        <taxon>Dikarya</taxon>
        <taxon>Ascomycota</taxon>
        <taxon>Pezizomycotina</taxon>
        <taxon>Sordariomycetes</taxon>
        <taxon>Sordariomycetidae</taxon>
        <taxon>Magnaporthales</taxon>
        <taxon>Pyriculariaceae</taxon>
        <taxon>Pyricularia</taxon>
    </lineage>
</organism>
<gene>
    <name evidence="7" type="ORF">PoMZ_06012</name>
</gene>
<feature type="transmembrane region" description="Helical" evidence="6">
    <location>
        <begin position="127"/>
        <end position="152"/>
    </location>
</feature>
<evidence type="ECO:0000256" key="5">
    <source>
        <dbReference type="ARBA" id="ARBA00023136"/>
    </source>
</evidence>
<keyword evidence="5 6" id="KW-0472">Membrane</keyword>
<evidence type="ECO:0000256" key="2">
    <source>
        <dbReference type="ARBA" id="ARBA00022448"/>
    </source>
</evidence>
<reference evidence="7 8" key="1">
    <citation type="journal article" date="2019" name="Mol. Biol. Evol.">
        <title>Blast fungal genomes show frequent chromosomal changes, gene gains and losses, and effector gene turnover.</title>
        <authorList>
            <person name="Gomez Luciano L.B."/>
            <person name="Jason Tsai I."/>
            <person name="Chuma I."/>
            <person name="Tosa Y."/>
            <person name="Chen Y.H."/>
            <person name="Li J.Y."/>
            <person name="Li M.Y."/>
            <person name="Jade Lu M.Y."/>
            <person name="Nakayashiki H."/>
            <person name="Li W.H."/>
        </authorList>
    </citation>
    <scope>NUCLEOTIDE SEQUENCE [LARGE SCALE GENOMIC DNA]</scope>
    <source>
        <strain evidence="7">MZ5-1-6</strain>
    </source>
</reference>
<dbReference type="SUPFAM" id="SSF103473">
    <property type="entry name" value="MFS general substrate transporter"/>
    <property type="match status" value="1"/>
</dbReference>
<evidence type="ECO:0000256" key="3">
    <source>
        <dbReference type="ARBA" id="ARBA00022692"/>
    </source>
</evidence>
<dbReference type="GO" id="GO:0005886">
    <property type="term" value="C:plasma membrane"/>
    <property type="evidence" value="ECO:0007669"/>
    <property type="project" value="TreeGrafter"/>
</dbReference>
<evidence type="ECO:0000256" key="1">
    <source>
        <dbReference type="ARBA" id="ARBA00004141"/>
    </source>
</evidence>
<dbReference type="EMBL" id="CP034209">
    <property type="protein sequence ID" value="QBZ64317.1"/>
    <property type="molecule type" value="Genomic_DNA"/>
</dbReference>
<feature type="transmembrane region" description="Helical" evidence="6">
    <location>
        <begin position="164"/>
        <end position="186"/>
    </location>
</feature>
<evidence type="ECO:0000256" key="4">
    <source>
        <dbReference type="ARBA" id="ARBA00022989"/>
    </source>
</evidence>
<dbReference type="GO" id="GO:0022857">
    <property type="term" value="F:transmembrane transporter activity"/>
    <property type="evidence" value="ECO:0007669"/>
    <property type="project" value="TreeGrafter"/>
</dbReference>
<protein>
    <submittedName>
        <fullName evidence="7">Uncharacterized protein</fullName>
    </submittedName>
</protein>